<accession>A0A3M7SL91</accession>
<dbReference type="EMBL" id="REGN01001177">
    <property type="protein sequence ID" value="RNA36492.1"/>
    <property type="molecule type" value="Genomic_DNA"/>
</dbReference>
<evidence type="ECO:0000313" key="1">
    <source>
        <dbReference type="EMBL" id="RNA36492.1"/>
    </source>
</evidence>
<evidence type="ECO:0000313" key="2">
    <source>
        <dbReference type="Proteomes" id="UP000276133"/>
    </source>
</evidence>
<sequence length="640" mass="74798">MSSKLEINRLIDTNKTNNSLKSYSTSNVFDHSDIDWSQLDEKEKKIVNEFIYLLDKSRQLFNGLRELPQYGHKNCQWNTYFARTFDVYTKLWKFQQQNRQILEQKYNLKRWQIGEIASKIGQLYYHYYLRTSESNYLKESYSFYQAIQSRAYYSKANKEEKPDLMVKKLRFYARFIVVCLLLKKTKQVRDLIRELGRQIDDYVKIYDPEDQLEWQLVKNEINDFLEADSLLNIDNENLSSFSNRLVPSHVPVIGPNTMMSYTEQFKSQLLNNSMNSSSLFLAEIIIVGNCHNQIKFSELSLDMYRMLQSVEREPSPPSLNETKLQNITNEKSMTTSLIINDIDKNASQSIIHRENPHKYLLYKPSFSQFYTYVSSAFKDLSPHSVLMIYLSADACESQSRAQIEHAYDFGGVRTNSKKDVGNLSSSMNGLGLSHSETHHRKSNLSKEPHCIFPGDLYPFSRKPIFLIVDSSNSFAFKNFPNLFGQPFLSLLAPQHLPPIFQERQHHNGNLFTLFLTNPLFAFCYICNISSLTGIVYSKSQDQISAIFIEIARTFYKNKQIESVFFQFSADDFLRVFIFRFVFCYCSLKLHRGFKGTDYYPSSQPQLPNEIIDNKSILKMIIELASILNIRQLFLEINDDE</sequence>
<dbReference type="STRING" id="10195.A0A3M7SL91"/>
<dbReference type="InterPro" id="IPR022709">
    <property type="entry name" value="SCAI"/>
</dbReference>
<keyword evidence="2" id="KW-1185">Reference proteome</keyword>
<name>A0A3M7SL91_BRAPC</name>
<proteinExistence type="predicted"/>
<dbReference type="OrthoDB" id="525027at2759"/>
<dbReference type="Pfam" id="PF12070">
    <property type="entry name" value="SCAI"/>
    <property type="match status" value="1"/>
</dbReference>
<dbReference type="GO" id="GO:0003714">
    <property type="term" value="F:transcription corepressor activity"/>
    <property type="evidence" value="ECO:0007669"/>
    <property type="project" value="InterPro"/>
</dbReference>
<dbReference type="AlphaFoldDB" id="A0A3M7SL91"/>
<dbReference type="GO" id="GO:0006351">
    <property type="term" value="P:DNA-templated transcription"/>
    <property type="evidence" value="ECO:0007669"/>
    <property type="project" value="InterPro"/>
</dbReference>
<reference evidence="1 2" key="1">
    <citation type="journal article" date="2018" name="Sci. Rep.">
        <title>Genomic signatures of local adaptation to the degree of environmental predictability in rotifers.</title>
        <authorList>
            <person name="Franch-Gras L."/>
            <person name="Hahn C."/>
            <person name="Garcia-Roger E.M."/>
            <person name="Carmona M.J."/>
            <person name="Serra M."/>
            <person name="Gomez A."/>
        </authorList>
    </citation>
    <scope>NUCLEOTIDE SEQUENCE [LARGE SCALE GENOMIC DNA]</scope>
    <source>
        <strain evidence="1">HYR1</strain>
    </source>
</reference>
<organism evidence="1 2">
    <name type="scientific">Brachionus plicatilis</name>
    <name type="common">Marine rotifer</name>
    <name type="synonym">Brachionus muelleri</name>
    <dbReference type="NCBI Taxonomy" id="10195"/>
    <lineage>
        <taxon>Eukaryota</taxon>
        <taxon>Metazoa</taxon>
        <taxon>Spiralia</taxon>
        <taxon>Gnathifera</taxon>
        <taxon>Rotifera</taxon>
        <taxon>Eurotatoria</taxon>
        <taxon>Monogononta</taxon>
        <taxon>Pseudotrocha</taxon>
        <taxon>Ploima</taxon>
        <taxon>Brachionidae</taxon>
        <taxon>Brachionus</taxon>
    </lineage>
</organism>
<protein>
    <submittedName>
        <fullName evidence="1">SCAI isoform X2</fullName>
    </submittedName>
</protein>
<gene>
    <name evidence="1" type="ORF">BpHYR1_028119</name>
</gene>
<dbReference type="PANTHER" id="PTHR21243">
    <property type="entry name" value="PROTEIN SCAI"/>
    <property type="match status" value="1"/>
</dbReference>
<comment type="caution">
    <text evidence="1">The sequence shown here is derived from an EMBL/GenBank/DDBJ whole genome shotgun (WGS) entry which is preliminary data.</text>
</comment>
<dbReference type="Proteomes" id="UP000276133">
    <property type="component" value="Unassembled WGS sequence"/>
</dbReference>